<keyword evidence="1" id="KW-0880">Kelch repeat</keyword>
<feature type="compositionally biased region" description="Polar residues" evidence="3">
    <location>
        <begin position="375"/>
        <end position="385"/>
    </location>
</feature>
<evidence type="ECO:0000259" key="5">
    <source>
        <dbReference type="Pfam" id="PF24981"/>
    </source>
</evidence>
<evidence type="ECO:0000313" key="7">
    <source>
        <dbReference type="Proteomes" id="UP000265703"/>
    </source>
</evidence>
<dbReference type="EMBL" id="QKYT01000458">
    <property type="protein sequence ID" value="RIA84960.1"/>
    <property type="molecule type" value="Genomic_DNA"/>
</dbReference>
<feature type="region of interest" description="Disordered" evidence="3">
    <location>
        <begin position="371"/>
        <end position="394"/>
    </location>
</feature>
<dbReference type="PANTHER" id="PTHR46376">
    <property type="entry name" value="LEUCINE-ZIPPER-LIKE TRANSCRIPTIONAL REGULATOR 1"/>
    <property type="match status" value="1"/>
</dbReference>
<dbReference type="PANTHER" id="PTHR46376:SF1">
    <property type="entry name" value="LEUCINE-ZIPPER-LIKE TRANSCRIPTIONAL REGULATOR 1"/>
    <property type="match status" value="1"/>
</dbReference>
<proteinExistence type="predicted"/>
<keyword evidence="2" id="KW-0677">Repeat</keyword>
<dbReference type="STRING" id="658196.A0A397SFC8"/>
<evidence type="ECO:0000256" key="1">
    <source>
        <dbReference type="ARBA" id="ARBA00022441"/>
    </source>
</evidence>
<evidence type="ECO:0000256" key="4">
    <source>
        <dbReference type="SAM" id="Phobius"/>
    </source>
</evidence>
<feature type="domain" description="Attractin/MKLN-like beta-propeller" evidence="5">
    <location>
        <begin position="110"/>
        <end position="357"/>
    </location>
</feature>
<accession>A0A397SFC8</accession>
<dbReference type="Proteomes" id="UP000265703">
    <property type="component" value="Unassembled WGS sequence"/>
</dbReference>
<sequence length="450" mass="50496">MVYKNLNYLLIFIIFILSELLNIVVYGQQLYVPKTRVGHAAVRFIDVIYYIGGFDINYAINLDPISDFFYLDVGTSDNFLKWTDLKSQGVKLPTTIWHSAHLGGGNQDLIFIVGGLHYDQTNTDYVYIFDTKTNELNIPTVIKGNVPPRRKGINSVIYEGKIYMFGGHMGIIGNYTFFNNFDIFDTINLNWQVGRLVDSPTARTLYTATLVNGVIYYIGGTQQNIFTPMTEIYQYDIVKNKWSLKKATTIDTTTPLPGIRAGHSAVQDNGKIYIYGGFYSSENTLFIPSQETFVILDAATLVWSIPELKDPNIPKLAFHTATLTMLKFMVISFGNRTDLPNEGDQSNKSNYVFDLDDPYFSWIQLSIASEPPKNMTKTPPVTTSGDKTEPQEPSSSNKIVIISVSIGSIAIILAIYVAFSLVYKRIKTNTIKAGEKSGHSDENSVNEVRV</sequence>
<name>A0A397SFC8_9GLOM</name>
<dbReference type="GO" id="GO:0005794">
    <property type="term" value="C:Golgi apparatus"/>
    <property type="evidence" value="ECO:0007669"/>
    <property type="project" value="TreeGrafter"/>
</dbReference>
<reference evidence="6 7" key="1">
    <citation type="submission" date="2018-06" db="EMBL/GenBank/DDBJ databases">
        <title>Comparative genomics reveals the genomic features of Rhizophagus irregularis, R. cerebriforme, R. diaphanum and Gigaspora rosea, and their symbiotic lifestyle signature.</title>
        <authorList>
            <person name="Morin E."/>
            <person name="San Clemente H."/>
            <person name="Chen E.C.H."/>
            <person name="De La Providencia I."/>
            <person name="Hainaut M."/>
            <person name="Kuo A."/>
            <person name="Kohler A."/>
            <person name="Murat C."/>
            <person name="Tang N."/>
            <person name="Roy S."/>
            <person name="Loubradou J."/>
            <person name="Henrissat B."/>
            <person name="Grigoriev I.V."/>
            <person name="Corradi N."/>
            <person name="Roux C."/>
            <person name="Martin F.M."/>
        </authorList>
    </citation>
    <scope>NUCLEOTIDE SEQUENCE [LARGE SCALE GENOMIC DNA]</scope>
    <source>
        <strain evidence="6 7">DAOM 227022</strain>
    </source>
</reference>
<dbReference type="Gene3D" id="2.120.10.80">
    <property type="entry name" value="Kelch-type beta propeller"/>
    <property type="match status" value="2"/>
</dbReference>
<evidence type="ECO:0000313" key="6">
    <source>
        <dbReference type="EMBL" id="RIA84960.1"/>
    </source>
</evidence>
<dbReference type="SUPFAM" id="SSF117281">
    <property type="entry name" value="Kelch motif"/>
    <property type="match status" value="2"/>
</dbReference>
<keyword evidence="4" id="KW-0472">Membrane</keyword>
<dbReference type="OrthoDB" id="4447at2759"/>
<organism evidence="6 7">
    <name type="scientific">Glomus cerebriforme</name>
    <dbReference type="NCBI Taxonomy" id="658196"/>
    <lineage>
        <taxon>Eukaryota</taxon>
        <taxon>Fungi</taxon>
        <taxon>Fungi incertae sedis</taxon>
        <taxon>Mucoromycota</taxon>
        <taxon>Glomeromycotina</taxon>
        <taxon>Glomeromycetes</taxon>
        <taxon>Glomerales</taxon>
        <taxon>Glomeraceae</taxon>
        <taxon>Glomus</taxon>
    </lineage>
</organism>
<dbReference type="InterPro" id="IPR015915">
    <property type="entry name" value="Kelch-typ_b-propeller"/>
</dbReference>
<keyword evidence="4" id="KW-1133">Transmembrane helix</keyword>
<keyword evidence="4" id="KW-0812">Transmembrane</keyword>
<keyword evidence="7" id="KW-1185">Reference proteome</keyword>
<dbReference type="InterPro" id="IPR051568">
    <property type="entry name" value="LZTR1/Attractin"/>
</dbReference>
<comment type="caution">
    <text evidence="6">The sequence shown here is derived from an EMBL/GenBank/DDBJ whole genome shotgun (WGS) entry which is preliminary data.</text>
</comment>
<dbReference type="Pfam" id="PF24981">
    <property type="entry name" value="Beta-prop_ATRN-LZTR1"/>
    <property type="match status" value="1"/>
</dbReference>
<dbReference type="AlphaFoldDB" id="A0A397SFC8"/>
<gene>
    <name evidence="6" type="ORF">C1645_831535</name>
</gene>
<feature type="transmembrane region" description="Helical" evidence="4">
    <location>
        <begin position="6"/>
        <end position="26"/>
    </location>
</feature>
<dbReference type="InterPro" id="IPR056737">
    <property type="entry name" value="Beta-prop_ATRN-MKLN-like"/>
</dbReference>
<feature type="transmembrane region" description="Helical" evidence="4">
    <location>
        <begin position="399"/>
        <end position="423"/>
    </location>
</feature>
<protein>
    <recommendedName>
        <fullName evidence="5">Attractin/MKLN-like beta-propeller domain-containing protein</fullName>
    </recommendedName>
</protein>
<evidence type="ECO:0000256" key="2">
    <source>
        <dbReference type="ARBA" id="ARBA00022737"/>
    </source>
</evidence>
<evidence type="ECO:0000256" key="3">
    <source>
        <dbReference type="SAM" id="MobiDB-lite"/>
    </source>
</evidence>